<feature type="region of interest" description="Disordered" evidence="1">
    <location>
        <begin position="30"/>
        <end position="70"/>
    </location>
</feature>
<keyword evidence="3" id="KW-1185">Reference proteome</keyword>
<comment type="caution">
    <text evidence="2">The sequence shown here is derived from an EMBL/GenBank/DDBJ whole genome shotgun (WGS) entry which is preliminary data.</text>
</comment>
<evidence type="ECO:0000256" key="1">
    <source>
        <dbReference type="SAM" id="MobiDB-lite"/>
    </source>
</evidence>
<proteinExistence type="predicted"/>
<dbReference type="EMBL" id="CAVLGL010000035">
    <property type="protein sequence ID" value="CAK1582310.1"/>
    <property type="molecule type" value="Genomic_DNA"/>
</dbReference>
<reference evidence="2 3" key="1">
    <citation type="submission" date="2023-11" db="EMBL/GenBank/DDBJ databases">
        <authorList>
            <person name="Hedman E."/>
            <person name="Englund M."/>
            <person name="Stromberg M."/>
            <person name="Nyberg Akerstrom W."/>
            <person name="Nylinder S."/>
            <person name="Jareborg N."/>
            <person name="Kallberg Y."/>
            <person name="Kronander E."/>
        </authorList>
    </citation>
    <scope>NUCLEOTIDE SEQUENCE [LARGE SCALE GENOMIC DNA]</scope>
</reference>
<evidence type="ECO:0000313" key="2">
    <source>
        <dbReference type="EMBL" id="CAK1582310.1"/>
    </source>
</evidence>
<name>A0AAV1KIR5_9NEOP</name>
<accession>A0AAV1KIR5</accession>
<protein>
    <submittedName>
        <fullName evidence="2">Uncharacterized protein</fullName>
    </submittedName>
</protein>
<sequence length="127" mass="14157">MMSQHFSSMFEQIGNFTKNNLVTNNKLVKEKENKANANHVSLGAAGAGGNQQASPHKHAQPPPPLRKPCKLRNLTSKAESYDTLYSNSTLQSNHLTTLALFILKNKRCYSTEFLVVRATSTYIMDET</sequence>
<organism evidence="2 3">
    <name type="scientific">Parnassius mnemosyne</name>
    <name type="common">clouded apollo</name>
    <dbReference type="NCBI Taxonomy" id="213953"/>
    <lineage>
        <taxon>Eukaryota</taxon>
        <taxon>Metazoa</taxon>
        <taxon>Ecdysozoa</taxon>
        <taxon>Arthropoda</taxon>
        <taxon>Hexapoda</taxon>
        <taxon>Insecta</taxon>
        <taxon>Pterygota</taxon>
        <taxon>Neoptera</taxon>
        <taxon>Endopterygota</taxon>
        <taxon>Lepidoptera</taxon>
        <taxon>Glossata</taxon>
        <taxon>Ditrysia</taxon>
        <taxon>Papilionoidea</taxon>
        <taxon>Papilionidae</taxon>
        <taxon>Parnassiinae</taxon>
        <taxon>Parnassini</taxon>
        <taxon>Parnassius</taxon>
        <taxon>Driopa</taxon>
    </lineage>
</organism>
<dbReference type="Proteomes" id="UP001314205">
    <property type="component" value="Unassembled WGS sequence"/>
</dbReference>
<dbReference type="AlphaFoldDB" id="A0AAV1KIR5"/>
<evidence type="ECO:0000313" key="3">
    <source>
        <dbReference type="Proteomes" id="UP001314205"/>
    </source>
</evidence>
<gene>
    <name evidence="2" type="ORF">PARMNEM_LOCUS3859</name>
</gene>